<dbReference type="Proteomes" id="UP000700596">
    <property type="component" value="Unassembled WGS sequence"/>
</dbReference>
<comment type="caution">
    <text evidence="2">The sequence shown here is derived from an EMBL/GenBank/DDBJ whole genome shotgun (WGS) entry which is preliminary data.</text>
</comment>
<accession>A0A9P9IHY7</accession>
<gene>
    <name evidence="2" type="ORF">B0J11DRAFT_551719</name>
</gene>
<organism evidence="2 3">
    <name type="scientific">Dendryphion nanum</name>
    <dbReference type="NCBI Taxonomy" id="256645"/>
    <lineage>
        <taxon>Eukaryota</taxon>
        <taxon>Fungi</taxon>
        <taxon>Dikarya</taxon>
        <taxon>Ascomycota</taxon>
        <taxon>Pezizomycotina</taxon>
        <taxon>Dothideomycetes</taxon>
        <taxon>Pleosporomycetidae</taxon>
        <taxon>Pleosporales</taxon>
        <taxon>Torulaceae</taxon>
        <taxon>Dendryphion</taxon>
    </lineage>
</organism>
<dbReference type="AlphaFoldDB" id="A0A9P9IHY7"/>
<evidence type="ECO:0000256" key="1">
    <source>
        <dbReference type="SAM" id="MobiDB-lite"/>
    </source>
</evidence>
<feature type="region of interest" description="Disordered" evidence="1">
    <location>
        <begin position="386"/>
        <end position="416"/>
    </location>
</feature>
<feature type="region of interest" description="Disordered" evidence="1">
    <location>
        <begin position="1"/>
        <end position="34"/>
    </location>
</feature>
<protein>
    <submittedName>
        <fullName evidence="2">Uncharacterized protein</fullName>
    </submittedName>
</protein>
<dbReference type="EMBL" id="JAGMWT010000010">
    <property type="protein sequence ID" value="KAH7121276.1"/>
    <property type="molecule type" value="Genomic_DNA"/>
</dbReference>
<proteinExistence type="predicted"/>
<reference evidence="2" key="1">
    <citation type="journal article" date="2021" name="Nat. Commun.">
        <title>Genetic determinants of endophytism in the Arabidopsis root mycobiome.</title>
        <authorList>
            <person name="Mesny F."/>
            <person name="Miyauchi S."/>
            <person name="Thiergart T."/>
            <person name="Pickel B."/>
            <person name="Atanasova L."/>
            <person name="Karlsson M."/>
            <person name="Huettel B."/>
            <person name="Barry K.W."/>
            <person name="Haridas S."/>
            <person name="Chen C."/>
            <person name="Bauer D."/>
            <person name="Andreopoulos W."/>
            <person name="Pangilinan J."/>
            <person name="LaButti K."/>
            <person name="Riley R."/>
            <person name="Lipzen A."/>
            <person name="Clum A."/>
            <person name="Drula E."/>
            <person name="Henrissat B."/>
            <person name="Kohler A."/>
            <person name="Grigoriev I.V."/>
            <person name="Martin F.M."/>
            <person name="Hacquard S."/>
        </authorList>
    </citation>
    <scope>NUCLEOTIDE SEQUENCE</scope>
    <source>
        <strain evidence="2">MPI-CAGE-CH-0243</strain>
    </source>
</reference>
<feature type="compositionally biased region" description="Pro residues" evidence="1">
    <location>
        <begin position="20"/>
        <end position="33"/>
    </location>
</feature>
<sequence length="416" mass="46808">MSPGPIMQTLGAAASVPSPQEQPPPVSQSPPVPHGFDEIFHDKFMRIIQDYKDRPRSTSLTQKDRKLLLDQAYHETEQIYWGNRQLSDFDLKMQAMTKVFFRILQEEPWTEDWIRPPDVERKLSRFEMHKDSVDLAQKHGFQTPRDAILAARLALIEANKKGPNDKPGLRGPFDDIEIIYIAGTVSSTATNKIDRDNIYPISVASVSHVLQMHMCRDVTKPYSMALKFVTCTDVEELMKIRQFGCDICDFAPHLLDNDNVSLLIVLLILTRSEICRRFENNGIRIEGSTISHRRAECLKTKLGWKNADERRQFDNVANDLQTRLKNACFPVPRGIRGPPRAKQVRKSTTPLTTPVAASPPLGYFPSPPLSQSMQAANGAIPRIYSKFPVPHQDGSPGHALAKMKSGNSAAEPMDLS</sequence>
<evidence type="ECO:0000313" key="2">
    <source>
        <dbReference type="EMBL" id="KAH7121276.1"/>
    </source>
</evidence>
<keyword evidence="3" id="KW-1185">Reference proteome</keyword>
<dbReference type="OrthoDB" id="3892429at2759"/>
<feature type="region of interest" description="Disordered" evidence="1">
    <location>
        <begin position="335"/>
        <end position="369"/>
    </location>
</feature>
<evidence type="ECO:0000313" key="3">
    <source>
        <dbReference type="Proteomes" id="UP000700596"/>
    </source>
</evidence>
<name>A0A9P9IHY7_9PLEO</name>